<evidence type="ECO:0008006" key="4">
    <source>
        <dbReference type="Google" id="ProtNLM"/>
    </source>
</evidence>
<dbReference type="InterPro" id="IPR008807">
    <property type="entry name" value="ROS_MUCR"/>
</dbReference>
<evidence type="ECO:0000313" key="2">
    <source>
        <dbReference type="EMBL" id="GGM73789.1"/>
    </source>
</evidence>
<dbReference type="Gene3D" id="1.10.10.1550">
    <property type="entry name" value="ROS/MUCR transcriptional regulator protein"/>
    <property type="match status" value="1"/>
</dbReference>
<dbReference type="EMBL" id="BMPI01000067">
    <property type="protein sequence ID" value="GGM73789.1"/>
    <property type="molecule type" value="Genomic_DNA"/>
</dbReference>
<organism evidence="2 3">
    <name type="scientific">Dactylosporangium sucinum</name>
    <dbReference type="NCBI Taxonomy" id="1424081"/>
    <lineage>
        <taxon>Bacteria</taxon>
        <taxon>Bacillati</taxon>
        <taxon>Actinomycetota</taxon>
        <taxon>Actinomycetes</taxon>
        <taxon>Micromonosporales</taxon>
        <taxon>Micromonosporaceae</taxon>
        <taxon>Dactylosporangium</taxon>
    </lineage>
</organism>
<comment type="caution">
    <text evidence="2">The sequence shown here is derived from an EMBL/GenBank/DDBJ whole genome shotgun (WGS) entry which is preliminary data.</text>
</comment>
<keyword evidence="3" id="KW-1185">Reference proteome</keyword>
<sequence length="316" mass="33246">MTTGGMVVDFAPVGQLLVDGDRVCCHLCGRWFLSVASHLRHHGWTKAQYIEAFGLEIGNPLSGEATRKRRAAALTARRAVEPVIREAQRAARGRAGDGTLTAAAARAARGRAHPAERLAKTLAALATVDPAARAAGNRRRAERQRARTEASAAARFGFPTFAEYVADRLASGMSMAAVSREAGLHKDWVARHAPAPKPHHTDVRLGPAARAAGHDSVAGYLRDAHLARHRTVAAIAAEAGVSRTTVVAALAHHGIPMLAHAGKRAGAELRRRAAAATVGHDSIADWVAARRAGGATWSALAAESGLATTTLRRYAS</sequence>
<comment type="similarity">
    <text evidence="1">Belongs to the ros/MucR family.</text>
</comment>
<dbReference type="Pfam" id="PF05443">
    <property type="entry name" value="ROS_MUCR"/>
    <property type="match status" value="1"/>
</dbReference>
<evidence type="ECO:0000313" key="3">
    <source>
        <dbReference type="Proteomes" id="UP000642070"/>
    </source>
</evidence>
<reference evidence="2" key="1">
    <citation type="journal article" date="2014" name="Int. J. Syst. Evol. Microbiol.">
        <title>Complete genome sequence of Corynebacterium casei LMG S-19264T (=DSM 44701T), isolated from a smear-ripened cheese.</title>
        <authorList>
            <consortium name="US DOE Joint Genome Institute (JGI-PGF)"/>
            <person name="Walter F."/>
            <person name="Albersmeier A."/>
            <person name="Kalinowski J."/>
            <person name="Ruckert C."/>
        </authorList>
    </citation>
    <scope>NUCLEOTIDE SEQUENCE</scope>
    <source>
        <strain evidence="2">JCM 19831</strain>
    </source>
</reference>
<accession>A0A917X4Q0</accession>
<dbReference type="GO" id="GO:0003677">
    <property type="term" value="F:DNA binding"/>
    <property type="evidence" value="ECO:0007669"/>
    <property type="project" value="InterPro"/>
</dbReference>
<dbReference type="AlphaFoldDB" id="A0A917X4Q0"/>
<dbReference type="InterPro" id="IPR041920">
    <property type="entry name" value="ROS/MUCR_sf"/>
</dbReference>
<gene>
    <name evidence="2" type="ORF">GCM10007977_089160</name>
</gene>
<evidence type="ECO:0000256" key="1">
    <source>
        <dbReference type="ARBA" id="ARBA00007031"/>
    </source>
</evidence>
<proteinExistence type="inferred from homology"/>
<reference evidence="2" key="2">
    <citation type="submission" date="2020-09" db="EMBL/GenBank/DDBJ databases">
        <authorList>
            <person name="Sun Q."/>
            <person name="Ohkuma M."/>
        </authorList>
    </citation>
    <scope>NUCLEOTIDE SEQUENCE</scope>
    <source>
        <strain evidence="2">JCM 19831</strain>
    </source>
</reference>
<dbReference type="GO" id="GO:0006355">
    <property type="term" value="P:regulation of DNA-templated transcription"/>
    <property type="evidence" value="ECO:0007669"/>
    <property type="project" value="InterPro"/>
</dbReference>
<dbReference type="Proteomes" id="UP000642070">
    <property type="component" value="Unassembled WGS sequence"/>
</dbReference>
<name>A0A917X4Q0_9ACTN</name>
<dbReference type="GO" id="GO:0008270">
    <property type="term" value="F:zinc ion binding"/>
    <property type="evidence" value="ECO:0007669"/>
    <property type="project" value="InterPro"/>
</dbReference>
<protein>
    <recommendedName>
        <fullName evidence="4">ROS/MUCR transcriptional regulator protein</fullName>
    </recommendedName>
</protein>